<comment type="subcellular location">
    <subcellularLocation>
        <location evidence="1">Mitochondrion membrane</location>
        <topology evidence="1">Multi-pass membrane protein</topology>
    </subcellularLocation>
</comment>
<dbReference type="SUPFAM" id="SSF103506">
    <property type="entry name" value="Mitochondrial carrier"/>
    <property type="match status" value="1"/>
</dbReference>
<dbReference type="PANTHER" id="PTHR45624">
    <property type="entry name" value="MITOCHONDRIAL BASIC AMINO ACIDS TRANSPORTER-RELATED"/>
    <property type="match status" value="1"/>
</dbReference>
<dbReference type="Pfam" id="PF00153">
    <property type="entry name" value="Mito_carr"/>
    <property type="match status" value="3"/>
</dbReference>
<evidence type="ECO:0000313" key="12">
    <source>
        <dbReference type="EMBL" id="KAF2636097.1"/>
    </source>
</evidence>
<evidence type="ECO:0000256" key="6">
    <source>
        <dbReference type="ARBA" id="ARBA00022792"/>
    </source>
</evidence>
<evidence type="ECO:0000256" key="5">
    <source>
        <dbReference type="ARBA" id="ARBA00022737"/>
    </source>
</evidence>
<dbReference type="Gene3D" id="1.50.40.10">
    <property type="entry name" value="Mitochondrial carrier domain"/>
    <property type="match status" value="2"/>
</dbReference>
<feature type="repeat" description="Solcar" evidence="10">
    <location>
        <begin position="39"/>
        <end position="127"/>
    </location>
</feature>
<dbReference type="FunFam" id="1.50.40.10:FF:000109">
    <property type="entry name" value="Ornithine carrier protein AmcA/Ort1"/>
    <property type="match status" value="1"/>
</dbReference>
<keyword evidence="9 10" id="KW-0472">Membrane</keyword>
<keyword evidence="8" id="KW-0496">Mitochondrion</keyword>
<feature type="repeat" description="Solcar" evidence="10">
    <location>
        <begin position="144"/>
        <end position="234"/>
    </location>
</feature>
<protein>
    <submittedName>
        <fullName evidence="12">Mitochondrial carrier</fullName>
    </submittedName>
</protein>
<evidence type="ECO:0000256" key="11">
    <source>
        <dbReference type="RuleBase" id="RU000488"/>
    </source>
</evidence>
<reference evidence="12" key="1">
    <citation type="journal article" date="2020" name="Stud. Mycol.">
        <title>101 Dothideomycetes genomes: a test case for predicting lifestyles and emergence of pathogens.</title>
        <authorList>
            <person name="Haridas S."/>
            <person name="Albert R."/>
            <person name="Binder M."/>
            <person name="Bloem J."/>
            <person name="Labutti K."/>
            <person name="Salamov A."/>
            <person name="Andreopoulos B."/>
            <person name="Baker S."/>
            <person name="Barry K."/>
            <person name="Bills G."/>
            <person name="Bluhm B."/>
            <person name="Cannon C."/>
            <person name="Castanera R."/>
            <person name="Culley D."/>
            <person name="Daum C."/>
            <person name="Ezra D."/>
            <person name="Gonzalez J."/>
            <person name="Henrissat B."/>
            <person name="Kuo A."/>
            <person name="Liang C."/>
            <person name="Lipzen A."/>
            <person name="Lutzoni F."/>
            <person name="Magnuson J."/>
            <person name="Mondo S."/>
            <person name="Nolan M."/>
            <person name="Ohm R."/>
            <person name="Pangilinan J."/>
            <person name="Park H.-J."/>
            <person name="Ramirez L."/>
            <person name="Alfaro M."/>
            <person name="Sun H."/>
            <person name="Tritt A."/>
            <person name="Yoshinaga Y."/>
            <person name="Zwiers L.-H."/>
            <person name="Turgeon B."/>
            <person name="Goodwin S."/>
            <person name="Spatafora J."/>
            <person name="Crous P."/>
            <person name="Grigoriev I."/>
        </authorList>
    </citation>
    <scope>NUCLEOTIDE SEQUENCE</scope>
    <source>
        <strain evidence="12">CBS 473.64</strain>
    </source>
</reference>
<evidence type="ECO:0000256" key="8">
    <source>
        <dbReference type="ARBA" id="ARBA00023128"/>
    </source>
</evidence>
<dbReference type="GO" id="GO:0031966">
    <property type="term" value="C:mitochondrial membrane"/>
    <property type="evidence" value="ECO:0007669"/>
    <property type="project" value="UniProtKB-SubCell"/>
</dbReference>
<evidence type="ECO:0000256" key="4">
    <source>
        <dbReference type="ARBA" id="ARBA00022692"/>
    </source>
</evidence>
<organism evidence="12 13">
    <name type="scientific">Massarina eburnea CBS 473.64</name>
    <dbReference type="NCBI Taxonomy" id="1395130"/>
    <lineage>
        <taxon>Eukaryota</taxon>
        <taxon>Fungi</taxon>
        <taxon>Dikarya</taxon>
        <taxon>Ascomycota</taxon>
        <taxon>Pezizomycotina</taxon>
        <taxon>Dothideomycetes</taxon>
        <taxon>Pleosporomycetidae</taxon>
        <taxon>Pleosporales</taxon>
        <taxon>Massarineae</taxon>
        <taxon>Massarinaceae</taxon>
        <taxon>Massarina</taxon>
    </lineage>
</organism>
<keyword evidence="3 11" id="KW-0813">Transport</keyword>
<keyword evidence="13" id="KW-1185">Reference proteome</keyword>
<evidence type="ECO:0000256" key="1">
    <source>
        <dbReference type="ARBA" id="ARBA00004225"/>
    </source>
</evidence>
<evidence type="ECO:0000256" key="9">
    <source>
        <dbReference type="ARBA" id="ARBA00023136"/>
    </source>
</evidence>
<accession>A0A6A6RLX3</accession>
<dbReference type="InterPro" id="IPR023395">
    <property type="entry name" value="MCP_dom_sf"/>
</dbReference>
<feature type="repeat" description="Solcar" evidence="10">
    <location>
        <begin position="245"/>
        <end position="334"/>
    </location>
</feature>
<evidence type="ECO:0000256" key="2">
    <source>
        <dbReference type="ARBA" id="ARBA00006375"/>
    </source>
</evidence>
<evidence type="ECO:0000256" key="7">
    <source>
        <dbReference type="ARBA" id="ARBA00022989"/>
    </source>
</evidence>
<dbReference type="GO" id="GO:0000064">
    <property type="term" value="F:L-ornithine transmembrane transporter activity"/>
    <property type="evidence" value="ECO:0007669"/>
    <property type="project" value="TreeGrafter"/>
</dbReference>
<evidence type="ECO:0000256" key="10">
    <source>
        <dbReference type="PROSITE-ProRule" id="PRU00282"/>
    </source>
</evidence>
<dbReference type="OrthoDB" id="2139348at2759"/>
<evidence type="ECO:0000256" key="3">
    <source>
        <dbReference type="ARBA" id="ARBA00022448"/>
    </source>
</evidence>
<keyword evidence="7" id="KW-1133">Transmembrane helix</keyword>
<evidence type="ECO:0000313" key="13">
    <source>
        <dbReference type="Proteomes" id="UP000799753"/>
    </source>
</evidence>
<keyword evidence="5" id="KW-0677">Repeat</keyword>
<dbReference type="PANTHER" id="PTHR45624:SF31">
    <property type="entry name" value="MITOCHONDRIAL ORNITHINE TRANSPORTER 1"/>
    <property type="match status" value="1"/>
</dbReference>
<keyword evidence="6" id="KW-0999">Mitochondrion inner membrane</keyword>
<dbReference type="Pfam" id="PF02466">
    <property type="entry name" value="Tim17"/>
    <property type="match status" value="1"/>
</dbReference>
<sequence length="567" mass="62658">MEVQQSPASVGGSGSRLTTAAIVQESKDVSADYNHTQGQEAIQDVICGSIAGVGGKYVEYPFDTVKVRLQSQPNRLPLQYNGPLDCFAKSLKQDGFFGIYRGISAPLVGAAVETSCLFFSYRLAGDALRRSNIYPDLKKPEVEIPYPGMLLCGMVAGAFTSLFLTPIELVKCKMQVPLETPSTTIARPGILSIIGSIYRHQGIKGYWHGQLGTFIRETGGGITWFGGYEGAKHYFKGSSKKDDDLSVVERMASGAVAGMAYNFFFYPADTVKSRMQTEDVQRLTGGKSTFSTVAKTLYQQHGLRGLYRGCGITVARSIPSSALIFTVYEELKKRWPEQSRQKAVEEIILDPKYHDILTLVKGIRNGIVYGAKVRFPHALVMIVLFRSGSLRSKCWLVFKATQQHARNLGLFALVYKSSMLFLRNASPTGKERQYDAFLAGLLGGYTVFGRTIHNSVSQQIVIYVFARVCLALAKLAVQPKIQGGWGLLGDGAEGRGGAFPEGRGGDLRGRVIKNGWPVFASLSWAMVMYVFRWHPETVQSSLRSSMSYIYVQSDEWDSLRNLIWHNK</sequence>
<dbReference type="InterPro" id="IPR018108">
    <property type="entry name" value="MCP_transmembrane"/>
</dbReference>
<proteinExistence type="inferred from homology"/>
<dbReference type="PROSITE" id="PS50920">
    <property type="entry name" value="SOLCAR"/>
    <property type="match status" value="3"/>
</dbReference>
<dbReference type="Proteomes" id="UP000799753">
    <property type="component" value="Unassembled WGS sequence"/>
</dbReference>
<dbReference type="EMBL" id="MU006800">
    <property type="protein sequence ID" value="KAF2636097.1"/>
    <property type="molecule type" value="Genomic_DNA"/>
</dbReference>
<dbReference type="GO" id="GO:1990575">
    <property type="term" value="P:mitochondrial L-ornithine transmembrane transport"/>
    <property type="evidence" value="ECO:0007669"/>
    <property type="project" value="TreeGrafter"/>
</dbReference>
<keyword evidence="4 10" id="KW-0812">Transmembrane</keyword>
<name>A0A6A6RLX3_9PLEO</name>
<gene>
    <name evidence="12" type="ORF">P280DRAFT_493220</name>
</gene>
<comment type="similarity">
    <text evidence="2 11">Belongs to the mitochondrial carrier (TC 2.A.29) family.</text>
</comment>
<dbReference type="InterPro" id="IPR050567">
    <property type="entry name" value="Mitochondrial_Carrier"/>
</dbReference>
<dbReference type="AlphaFoldDB" id="A0A6A6RLX3"/>